<dbReference type="VEuPathDB" id="VectorBase:AMAM009233"/>
<reference evidence="2" key="1">
    <citation type="submission" date="2013-09" db="EMBL/GenBank/DDBJ databases">
        <title>The Genome Sequence of Anopheles maculatus species B.</title>
        <authorList>
            <consortium name="The Broad Institute Genomics Platform"/>
            <person name="Neafsey D.E."/>
            <person name="Besansky N."/>
            <person name="Howell P."/>
            <person name="Walton C."/>
            <person name="Young S.K."/>
            <person name="Zeng Q."/>
            <person name="Gargeya S."/>
            <person name="Fitzgerald M."/>
            <person name="Haas B."/>
            <person name="Abouelleil A."/>
            <person name="Allen A.W."/>
            <person name="Alvarado L."/>
            <person name="Arachchi H.M."/>
            <person name="Berlin A.M."/>
            <person name="Chapman S.B."/>
            <person name="Gainer-Dewar J."/>
            <person name="Goldberg J."/>
            <person name="Griggs A."/>
            <person name="Gujja S."/>
            <person name="Hansen M."/>
            <person name="Howarth C."/>
            <person name="Imamovic A."/>
            <person name="Ireland A."/>
            <person name="Larimer J."/>
            <person name="McCowan C."/>
            <person name="Murphy C."/>
            <person name="Pearson M."/>
            <person name="Poon T.W."/>
            <person name="Priest M."/>
            <person name="Roberts A."/>
            <person name="Saif S."/>
            <person name="Shea T."/>
            <person name="Sisk P."/>
            <person name="Sykes S."/>
            <person name="Wortman J."/>
            <person name="Nusbaum C."/>
            <person name="Birren B."/>
        </authorList>
    </citation>
    <scope>NUCLEOTIDE SEQUENCE [LARGE SCALE GENOMIC DNA]</scope>
    <source>
        <strain evidence="2">maculatus3</strain>
    </source>
</reference>
<proteinExistence type="predicted"/>
<dbReference type="Proteomes" id="UP000075901">
    <property type="component" value="Unassembled WGS sequence"/>
</dbReference>
<dbReference type="AlphaFoldDB" id="A0A182SLN7"/>
<evidence type="ECO:0008006" key="3">
    <source>
        <dbReference type="Google" id="ProtNLM"/>
    </source>
</evidence>
<accession>A0A182SLN7</accession>
<dbReference type="EnsemblMetazoa" id="AMAM009233-RA">
    <property type="protein sequence ID" value="AMAM009233-PA"/>
    <property type="gene ID" value="AMAM009233"/>
</dbReference>
<evidence type="ECO:0000313" key="2">
    <source>
        <dbReference type="Proteomes" id="UP000075901"/>
    </source>
</evidence>
<organism evidence="1 2">
    <name type="scientific">Anopheles maculatus</name>
    <dbReference type="NCBI Taxonomy" id="74869"/>
    <lineage>
        <taxon>Eukaryota</taxon>
        <taxon>Metazoa</taxon>
        <taxon>Ecdysozoa</taxon>
        <taxon>Arthropoda</taxon>
        <taxon>Hexapoda</taxon>
        <taxon>Insecta</taxon>
        <taxon>Pterygota</taxon>
        <taxon>Neoptera</taxon>
        <taxon>Endopterygota</taxon>
        <taxon>Diptera</taxon>
        <taxon>Nematocera</taxon>
        <taxon>Culicoidea</taxon>
        <taxon>Culicidae</taxon>
        <taxon>Anophelinae</taxon>
        <taxon>Anopheles</taxon>
        <taxon>Anopheles maculatus group</taxon>
    </lineage>
</organism>
<reference evidence="1" key="2">
    <citation type="submission" date="2020-05" db="UniProtKB">
        <authorList>
            <consortium name="EnsemblMetazoa"/>
        </authorList>
    </citation>
    <scope>IDENTIFICATION</scope>
    <source>
        <strain evidence="1">maculatus3</strain>
    </source>
</reference>
<keyword evidence="2" id="KW-1185">Reference proteome</keyword>
<sequence>MFVDHLELAELSVKLNTCSNPAPEPVLTYRTIGAGCILTMAAAARCWFSQGTNRWQMVASTTGAVLFGAMAYERYCCHDNLRQITKILATLESYDNAMKKMLLCINEMFYGNDRIGFILGRKTQKDTLLGCIENSTKAIYELYGYIKALEAKITLHDEFAKIYDPVESLNECDVFQQAVLKQSTTKQLYNIFLYMQSHCVMLLTLAVASDMKLSEVKVETNRTTESIDWLTKQLKKQFALITSFQVDSSNYTRNQSQTIPKDLLSVKQQSLELAAKLSVNIQHVVRLDQAIQSIENTESWDERLMLEETVNNLANFHSYFKTRLDECDRLIICVKKLLYTTTTHASNEGEQSAPLEFAQEDLFEKLLLDQQEAQAPQDEFFLNTGTETDEENGNDCNAAMNNLQQEDEQVDKRLMKNRFKPVLAQLRERLAPVEQSFKERERVALQLKGIALPEEAESRNDEPVSFVFETDDEIESTEAEMAVKNEYRRSQNKYKDDRDFLASKSQYSLFAGPPSMVVEMEETILE</sequence>
<evidence type="ECO:0000313" key="1">
    <source>
        <dbReference type="EnsemblMetazoa" id="AMAM009233-PA"/>
    </source>
</evidence>
<name>A0A182SLN7_9DIPT</name>
<protein>
    <recommendedName>
        <fullName evidence="3">Vezatin</fullName>
    </recommendedName>
</protein>